<reference evidence="2 3" key="1">
    <citation type="submission" date="2021-07" db="EMBL/GenBank/DDBJ databases">
        <title>Paraburkholderia edwinii protects Aspergillus sp. from phenazines by acting as a toxin sponge.</title>
        <authorList>
            <person name="Dahlstrom K.M."/>
            <person name="Newman D.K."/>
        </authorList>
    </citation>
    <scope>NUCLEOTIDE SEQUENCE [LARGE SCALE GENOMIC DNA]</scope>
    <source>
        <strain evidence="2 3">Pe01</strain>
    </source>
</reference>
<accession>A0ABX8UMK9</accession>
<proteinExistence type="predicted"/>
<feature type="chain" id="PRO_5045344759" evidence="1">
    <location>
        <begin position="24"/>
        <end position="88"/>
    </location>
</feature>
<feature type="signal peptide" evidence="1">
    <location>
        <begin position="1"/>
        <end position="23"/>
    </location>
</feature>
<evidence type="ECO:0000313" key="2">
    <source>
        <dbReference type="EMBL" id="QYD69856.1"/>
    </source>
</evidence>
<evidence type="ECO:0000313" key="3">
    <source>
        <dbReference type="Proteomes" id="UP000826462"/>
    </source>
</evidence>
<protein>
    <submittedName>
        <fullName evidence="2">DUF4148 domain-containing protein</fullName>
    </submittedName>
</protein>
<keyword evidence="1" id="KW-0732">Signal</keyword>
<evidence type="ECO:0000256" key="1">
    <source>
        <dbReference type="SAM" id="SignalP"/>
    </source>
</evidence>
<dbReference type="Pfam" id="PF13663">
    <property type="entry name" value="DUF4148"/>
    <property type="match status" value="1"/>
</dbReference>
<name>A0ABX8UMK9_9BURK</name>
<dbReference type="RefSeq" id="WP_219799193.1">
    <property type="nucleotide sequence ID" value="NZ_CP080095.1"/>
</dbReference>
<sequence>MKNIRLAAVCASALVFVSFGAHAQSSRVTRAQVNAELAQLEAAGYNGEKVTYPNHLQATQRRIEASNAAQMNNAAGGYGGVAPGSSGQ</sequence>
<keyword evidence="3" id="KW-1185">Reference proteome</keyword>
<dbReference type="EMBL" id="CP080095">
    <property type="protein sequence ID" value="QYD69856.1"/>
    <property type="molecule type" value="Genomic_DNA"/>
</dbReference>
<dbReference type="InterPro" id="IPR025421">
    <property type="entry name" value="DUF4148"/>
</dbReference>
<dbReference type="Proteomes" id="UP000826462">
    <property type="component" value="Chromosome 1"/>
</dbReference>
<gene>
    <name evidence="2" type="ORF">KZJ38_05785</name>
</gene>
<organism evidence="2 3">
    <name type="scientific">Paraburkholderia edwinii</name>
    <dbReference type="NCBI Taxonomy" id="2861782"/>
    <lineage>
        <taxon>Bacteria</taxon>
        <taxon>Pseudomonadati</taxon>
        <taxon>Pseudomonadota</taxon>
        <taxon>Betaproteobacteria</taxon>
        <taxon>Burkholderiales</taxon>
        <taxon>Burkholderiaceae</taxon>
        <taxon>Paraburkholderia</taxon>
    </lineage>
</organism>